<proteinExistence type="predicted"/>
<feature type="domain" description="SIS" evidence="2">
    <location>
        <begin position="33"/>
        <end position="174"/>
    </location>
</feature>
<sequence length="360" mass="41176">MKTFLGDMHDYIYESEKVALKVFSNRKELSSDFINVFKTNEIETIVLTGAGTSNYSAQGVRTFFEKVLKVSVLVPLTNHFIDGDYMVKGKGLFIGISATGSSASTINALDKANSLGMITMALTNELESEVVKHCDKTIFLDHGIEDVSPKSKSFICELVTLLCCALETARELKTITNIEYEEYTAELNKTILNLTTIAIKSDEWFKRNELDLKQCERMILVGYGKNYGILQEGALKILECGRFQTCFYELEEFMHGIYHSIDENCYLLYLGDKSKYYQRMIQLKNYLGEFTSHQYLITSQMDEETEKNLVIDFVESEEFSMIEYIVPCQILAYRIAISKGINPNKPSDPYFHKKMNSKFI</sequence>
<dbReference type="CDD" id="cd05008">
    <property type="entry name" value="SIS_GlmS_GlmD_1"/>
    <property type="match status" value="1"/>
</dbReference>
<dbReference type="STRING" id="118967.SAMN02745191_0367"/>
<dbReference type="RefSeq" id="WP_078710812.1">
    <property type="nucleotide sequence ID" value="NZ_FUWY01000001.1"/>
</dbReference>
<gene>
    <name evidence="3" type="ORF">SAMN02745191_0367</name>
</gene>
<name>A0A1T4K7I6_9FIRM</name>
<dbReference type="AlphaFoldDB" id="A0A1T4K7I6"/>
<evidence type="ECO:0000313" key="4">
    <source>
        <dbReference type="Proteomes" id="UP000243297"/>
    </source>
</evidence>
<dbReference type="PANTHER" id="PTHR10937:SF17">
    <property type="entry name" value="GLUCOSAMINE-FRUCTOSE-6-PHOSPHATE AMINOTRANSFERASE"/>
    <property type="match status" value="1"/>
</dbReference>
<dbReference type="InterPro" id="IPR046348">
    <property type="entry name" value="SIS_dom_sf"/>
</dbReference>
<dbReference type="GO" id="GO:0097367">
    <property type="term" value="F:carbohydrate derivative binding"/>
    <property type="evidence" value="ECO:0007669"/>
    <property type="project" value="InterPro"/>
</dbReference>
<dbReference type="InterPro" id="IPR035466">
    <property type="entry name" value="GlmS/AgaS_SIS"/>
</dbReference>
<dbReference type="EMBL" id="FUWY01000001">
    <property type="protein sequence ID" value="SJZ38307.1"/>
    <property type="molecule type" value="Genomic_DNA"/>
</dbReference>
<dbReference type="SUPFAM" id="SSF53697">
    <property type="entry name" value="SIS domain"/>
    <property type="match status" value="1"/>
</dbReference>
<dbReference type="PANTHER" id="PTHR10937">
    <property type="entry name" value="GLUCOSAMINE--FRUCTOSE-6-PHOSPHATE AMINOTRANSFERASE, ISOMERIZING"/>
    <property type="match status" value="1"/>
</dbReference>
<evidence type="ECO:0000313" key="3">
    <source>
        <dbReference type="EMBL" id="SJZ38307.1"/>
    </source>
</evidence>
<keyword evidence="1" id="KW-0677">Repeat</keyword>
<dbReference type="CDD" id="cd05009">
    <property type="entry name" value="SIS_GlmS_GlmD_2"/>
    <property type="match status" value="1"/>
</dbReference>
<dbReference type="GO" id="GO:0006487">
    <property type="term" value="P:protein N-linked glycosylation"/>
    <property type="evidence" value="ECO:0007669"/>
    <property type="project" value="TreeGrafter"/>
</dbReference>
<dbReference type="InterPro" id="IPR001347">
    <property type="entry name" value="SIS_dom"/>
</dbReference>
<evidence type="ECO:0000259" key="2">
    <source>
        <dbReference type="PROSITE" id="PS51464"/>
    </source>
</evidence>
<dbReference type="InterPro" id="IPR035490">
    <property type="entry name" value="GlmS/FrlB_SIS"/>
</dbReference>
<dbReference type="GO" id="GO:0004360">
    <property type="term" value="F:glutamine-fructose-6-phosphate transaminase (isomerizing) activity"/>
    <property type="evidence" value="ECO:0007669"/>
    <property type="project" value="TreeGrafter"/>
</dbReference>
<dbReference type="GO" id="GO:0006047">
    <property type="term" value="P:UDP-N-acetylglucosamine metabolic process"/>
    <property type="evidence" value="ECO:0007669"/>
    <property type="project" value="TreeGrafter"/>
</dbReference>
<protein>
    <submittedName>
        <fullName evidence="3">SIS domain-containing protein</fullName>
    </submittedName>
</protein>
<dbReference type="Pfam" id="PF01380">
    <property type="entry name" value="SIS"/>
    <property type="match status" value="2"/>
</dbReference>
<dbReference type="OrthoDB" id="106547at2"/>
<dbReference type="Proteomes" id="UP000243297">
    <property type="component" value="Unassembled WGS sequence"/>
</dbReference>
<accession>A0A1T4K7I6</accession>
<reference evidence="4" key="1">
    <citation type="submission" date="2017-02" db="EMBL/GenBank/DDBJ databases">
        <authorList>
            <person name="Varghese N."/>
            <person name="Submissions S."/>
        </authorList>
    </citation>
    <scope>NUCLEOTIDE SEQUENCE [LARGE SCALE GENOMIC DNA]</scope>
    <source>
        <strain evidence="4">ATCC 25662</strain>
    </source>
</reference>
<dbReference type="PROSITE" id="PS51464">
    <property type="entry name" value="SIS"/>
    <property type="match status" value="1"/>
</dbReference>
<dbReference type="Gene3D" id="3.40.50.10490">
    <property type="entry name" value="Glucose-6-phosphate isomerase like protein, domain 1"/>
    <property type="match status" value="2"/>
</dbReference>
<organism evidence="3 4">
    <name type="scientific">Anaerorhabdus furcosa</name>
    <dbReference type="NCBI Taxonomy" id="118967"/>
    <lineage>
        <taxon>Bacteria</taxon>
        <taxon>Bacillati</taxon>
        <taxon>Bacillota</taxon>
        <taxon>Erysipelotrichia</taxon>
        <taxon>Erysipelotrichales</taxon>
        <taxon>Erysipelotrichaceae</taxon>
        <taxon>Anaerorhabdus</taxon>
    </lineage>
</organism>
<evidence type="ECO:0000256" key="1">
    <source>
        <dbReference type="ARBA" id="ARBA00022737"/>
    </source>
</evidence>
<dbReference type="GO" id="GO:0006002">
    <property type="term" value="P:fructose 6-phosphate metabolic process"/>
    <property type="evidence" value="ECO:0007669"/>
    <property type="project" value="TreeGrafter"/>
</dbReference>
<keyword evidence="4" id="KW-1185">Reference proteome</keyword>